<accession>A0A0D7AY27</accession>
<feature type="domain" description="Zn(2)-C6 fungal-type" evidence="1">
    <location>
        <begin position="11"/>
        <end position="40"/>
    </location>
</feature>
<dbReference type="PROSITE" id="PS00463">
    <property type="entry name" value="ZN2_CY6_FUNGAL_1"/>
    <property type="match status" value="1"/>
</dbReference>
<dbReference type="PROSITE" id="PS50048">
    <property type="entry name" value="ZN2_CY6_FUNGAL_2"/>
    <property type="match status" value="2"/>
</dbReference>
<sequence>MERMKRSTGLRCVRCRRKRLKCDHERPCKACITDKRRCVATQRRHTSETKSKKACDDCKRDKARCDSDFPCGRCIIKDRRCSNGEWPMEGSHDPLYKETPGVAYKWTHQGEPLEGYSDPRTG</sequence>
<dbReference type="InterPro" id="IPR036864">
    <property type="entry name" value="Zn2-C6_fun-type_DNA-bd_sf"/>
</dbReference>
<dbReference type="STRING" id="1314674.A0A0D7AY27"/>
<name>A0A0D7AY27_9AGAR</name>
<feature type="domain" description="Zn(2)-C6 fungal-type" evidence="1">
    <location>
        <begin position="54"/>
        <end position="83"/>
    </location>
</feature>
<dbReference type="EMBL" id="KN880718">
    <property type="protein sequence ID" value="KIY63147.1"/>
    <property type="molecule type" value="Genomic_DNA"/>
</dbReference>
<dbReference type="SUPFAM" id="SSF57701">
    <property type="entry name" value="Zn2/Cys6 DNA-binding domain"/>
    <property type="match status" value="2"/>
</dbReference>
<dbReference type="Pfam" id="PF00172">
    <property type="entry name" value="Zn_clus"/>
    <property type="match status" value="2"/>
</dbReference>
<evidence type="ECO:0000313" key="2">
    <source>
        <dbReference type="EMBL" id="KIY63147.1"/>
    </source>
</evidence>
<dbReference type="AlphaFoldDB" id="A0A0D7AY27"/>
<dbReference type="InterPro" id="IPR001138">
    <property type="entry name" value="Zn2Cys6_DnaBD"/>
</dbReference>
<evidence type="ECO:0000259" key="1">
    <source>
        <dbReference type="PROSITE" id="PS50048"/>
    </source>
</evidence>
<evidence type="ECO:0000313" key="3">
    <source>
        <dbReference type="Proteomes" id="UP000054007"/>
    </source>
</evidence>
<dbReference type="Proteomes" id="UP000054007">
    <property type="component" value="Unassembled WGS sequence"/>
</dbReference>
<proteinExistence type="predicted"/>
<organism evidence="2 3">
    <name type="scientific">Cylindrobasidium torrendii FP15055 ss-10</name>
    <dbReference type="NCBI Taxonomy" id="1314674"/>
    <lineage>
        <taxon>Eukaryota</taxon>
        <taxon>Fungi</taxon>
        <taxon>Dikarya</taxon>
        <taxon>Basidiomycota</taxon>
        <taxon>Agaricomycotina</taxon>
        <taxon>Agaricomycetes</taxon>
        <taxon>Agaricomycetidae</taxon>
        <taxon>Agaricales</taxon>
        <taxon>Marasmiineae</taxon>
        <taxon>Physalacriaceae</taxon>
        <taxon>Cylindrobasidium</taxon>
    </lineage>
</organism>
<reference evidence="2 3" key="1">
    <citation type="journal article" date="2015" name="Fungal Genet. Biol.">
        <title>Evolution of novel wood decay mechanisms in Agaricales revealed by the genome sequences of Fistulina hepatica and Cylindrobasidium torrendii.</title>
        <authorList>
            <person name="Floudas D."/>
            <person name="Held B.W."/>
            <person name="Riley R."/>
            <person name="Nagy L.G."/>
            <person name="Koehler G."/>
            <person name="Ransdell A.S."/>
            <person name="Younus H."/>
            <person name="Chow J."/>
            <person name="Chiniquy J."/>
            <person name="Lipzen A."/>
            <person name="Tritt A."/>
            <person name="Sun H."/>
            <person name="Haridas S."/>
            <person name="LaButti K."/>
            <person name="Ohm R.A."/>
            <person name="Kues U."/>
            <person name="Blanchette R.A."/>
            <person name="Grigoriev I.V."/>
            <person name="Minto R.E."/>
            <person name="Hibbett D.S."/>
        </authorList>
    </citation>
    <scope>NUCLEOTIDE SEQUENCE [LARGE SCALE GENOMIC DNA]</scope>
    <source>
        <strain evidence="2 3">FP15055 ss-10</strain>
    </source>
</reference>
<dbReference type="GO" id="GO:0000981">
    <property type="term" value="F:DNA-binding transcription factor activity, RNA polymerase II-specific"/>
    <property type="evidence" value="ECO:0007669"/>
    <property type="project" value="InterPro"/>
</dbReference>
<dbReference type="SMART" id="SM00066">
    <property type="entry name" value="GAL4"/>
    <property type="match status" value="2"/>
</dbReference>
<dbReference type="Gene3D" id="4.10.240.10">
    <property type="entry name" value="Zn(2)-C6 fungal-type DNA-binding domain"/>
    <property type="match status" value="1"/>
</dbReference>
<dbReference type="GO" id="GO:0008270">
    <property type="term" value="F:zinc ion binding"/>
    <property type="evidence" value="ECO:0007669"/>
    <property type="project" value="InterPro"/>
</dbReference>
<keyword evidence="3" id="KW-1185">Reference proteome</keyword>
<gene>
    <name evidence="2" type="ORF">CYLTODRAFT_147430</name>
</gene>
<protein>
    <recommendedName>
        <fullName evidence="1">Zn(2)-C6 fungal-type domain-containing protein</fullName>
    </recommendedName>
</protein>